<name>A0A7W6NNE0_9HYPH</name>
<dbReference type="Gene3D" id="3.40.50.1390">
    <property type="entry name" value="Resolvase, N-terminal catalytic domain"/>
    <property type="match status" value="1"/>
</dbReference>
<dbReference type="GO" id="GO:0003677">
    <property type="term" value="F:DNA binding"/>
    <property type="evidence" value="ECO:0007669"/>
    <property type="project" value="UniProtKB-KW"/>
</dbReference>
<dbReference type="CDD" id="cd00569">
    <property type="entry name" value="HTH_Hin_like"/>
    <property type="match status" value="1"/>
</dbReference>
<dbReference type="Proteomes" id="UP000528286">
    <property type="component" value="Unassembled WGS sequence"/>
</dbReference>
<dbReference type="SUPFAM" id="SSF46689">
    <property type="entry name" value="Homeodomain-like"/>
    <property type="match status" value="1"/>
</dbReference>
<evidence type="ECO:0000256" key="5">
    <source>
        <dbReference type="ARBA" id="ARBA00023172"/>
    </source>
</evidence>
<organism evidence="10 11">
    <name type="scientific">Gellertiella hungarica</name>
    <dbReference type="NCBI Taxonomy" id="1572859"/>
    <lineage>
        <taxon>Bacteria</taxon>
        <taxon>Pseudomonadati</taxon>
        <taxon>Pseudomonadota</taxon>
        <taxon>Alphaproteobacteria</taxon>
        <taxon>Hyphomicrobiales</taxon>
        <taxon>Rhizobiaceae</taxon>
        <taxon>Gellertiella</taxon>
    </lineage>
</organism>
<dbReference type="PANTHER" id="PTHR30461">
    <property type="entry name" value="DNA-INVERTASE FROM LAMBDOID PROPHAGE"/>
    <property type="match status" value="1"/>
</dbReference>
<feature type="active site" description="O-(5'-phospho-DNA)-serine intermediate" evidence="6 7">
    <location>
        <position position="9"/>
    </location>
</feature>
<evidence type="ECO:0000256" key="3">
    <source>
        <dbReference type="ARBA" id="ARBA00023100"/>
    </source>
</evidence>
<dbReference type="InterPro" id="IPR025246">
    <property type="entry name" value="IS30-like_HTH"/>
</dbReference>
<keyword evidence="2" id="KW-0229">DNA integration</keyword>
<evidence type="ECO:0000256" key="8">
    <source>
        <dbReference type="SAM" id="MobiDB-lite"/>
    </source>
</evidence>
<feature type="domain" description="Resolvase/invertase-type recombinase catalytic" evidence="9">
    <location>
        <begin position="1"/>
        <end position="135"/>
    </location>
</feature>
<dbReference type="FunFam" id="3.40.50.1390:FF:000001">
    <property type="entry name" value="DNA recombinase"/>
    <property type="match status" value="1"/>
</dbReference>
<dbReference type="InterPro" id="IPR036162">
    <property type="entry name" value="Resolvase-like_N_sf"/>
</dbReference>
<dbReference type="EMBL" id="JACIEZ010000022">
    <property type="protein sequence ID" value="MBB4067375.1"/>
    <property type="molecule type" value="Genomic_DNA"/>
</dbReference>
<dbReference type="PROSITE" id="PS00398">
    <property type="entry name" value="RECOMBINASES_2"/>
    <property type="match status" value="1"/>
</dbReference>
<evidence type="ECO:0000256" key="2">
    <source>
        <dbReference type="ARBA" id="ARBA00022908"/>
    </source>
</evidence>
<gene>
    <name evidence="10" type="ORF">GGR23_004608</name>
</gene>
<protein>
    <submittedName>
        <fullName evidence="10">DNA invertase Pin-like site-specific DNA recombinase</fullName>
    </submittedName>
</protein>
<dbReference type="GO" id="GO:0000150">
    <property type="term" value="F:DNA strand exchange activity"/>
    <property type="evidence" value="ECO:0007669"/>
    <property type="project" value="UniProtKB-KW"/>
</dbReference>
<dbReference type="Pfam" id="PF00239">
    <property type="entry name" value="Resolvase"/>
    <property type="match status" value="1"/>
</dbReference>
<evidence type="ECO:0000313" key="11">
    <source>
        <dbReference type="Proteomes" id="UP000528286"/>
    </source>
</evidence>
<dbReference type="PANTHER" id="PTHR30461:SF2">
    <property type="entry name" value="SERINE RECOMBINASE PINE-RELATED"/>
    <property type="match status" value="1"/>
</dbReference>
<keyword evidence="5" id="KW-0233">DNA recombination</keyword>
<evidence type="ECO:0000256" key="4">
    <source>
        <dbReference type="ARBA" id="ARBA00023125"/>
    </source>
</evidence>
<dbReference type="InterPro" id="IPR009057">
    <property type="entry name" value="Homeodomain-like_sf"/>
</dbReference>
<dbReference type="InterPro" id="IPR050639">
    <property type="entry name" value="SSR_resolvase"/>
</dbReference>
<dbReference type="InterPro" id="IPR006118">
    <property type="entry name" value="Recombinase_CS"/>
</dbReference>
<dbReference type="SUPFAM" id="SSF53041">
    <property type="entry name" value="Resolvase-like"/>
    <property type="match status" value="1"/>
</dbReference>
<dbReference type="GO" id="GO:0015074">
    <property type="term" value="P:DNA integration"/>
    <property type="evidence" value="ECO:0007669"/>
    <property type="project" value="UniProtKB-KW"/>
</dbReference>
<evidence type="ECO:0000256" key="6">
    <source>
        <dbReference type="PIRSR" id="PIRSR606118-50"/>
    </source>
</evidence>
<feature type="region of interest" description="Disordered" evidence="8">
    <location>
        <begin position="123"/>
        <end position="164"/>
    </location>
</feature>
<dbReference type="RefSeq" id="WP_050746870.1">
    <property type="nucleotide sequence ID" value="NZ_JACIEZ010000022.1"/>
</dbReference>
<dbReference type="PROSITE" id="PS00397">
    <property type="entry name" value="RECOMBINASES_1"/>
    <property type="match status" value="1"/>
</dbReference>
<sequence>MIYGYARVSTDGQTLDAQREALSAAGAEKVFAETVSGARSDRAQLARLMKAANAGDTVLVTRLDRLARSTRDLLNILGTLAERGVAFRSLSDVWADTTTPHGRLMLTVLGGLAEFERELIKSRTSEGRRRAKERGQTFGPKRKLTPFQQQQARERKAAGEPVRDIARSYNVSASTISRLE</sequence>
<dbReference type="CDD" id="cd03768">
    <property type="entry name" value="SR_ResInv"/>
    <property type="match status" value="1"/>
</dbReference>
<keyword evidence="4" id="KW-0238">DNA-binding</keyword>
<evidence type="ECO:0000256" key="7">
    <source>
        <dbReference type="PROSITE-ProRule" id="PRU10137"/>
    </source>
</evidence>
<dbReference type="PROSITE" id="PS51736">
    <property type="entry name" value="RECOMBINASES_3"/>
    <property type="match status" value="1"/>
</dbReference>
<evidence type="ECO:0000313" key="10">
    <source>
        <dbReference type="EMBL" id="MBB4067375.1"/>
    </source>
</evidence>
<feature type="compositionally biased region" description="Basic and acidic residues" evidence="8">
    <location>
        <begin position="152"/>
        <end position="164"/>
    </location>
</feature>
<accession>A0A7W6NNE0</accession>
<keyword evidence="3" id="KW-0230">DNA invertase</keyword>
<dbReference type="AlphaFoldDB" id="A0A7W6NNE0"/>
<dbReference type="Gene3D" id="1.10.10.60">
    <property type="entry name" value="Homeodomain-like"/>
    <property type="match status" value="1"/>
</dbReference>
<dbReference type="Pfam" id="PF13936">
    <property type="entry name" value="HTH_38"/>
    <property type="match status" value="1"/>
</dbReference>
<keyword evidence="11" id="KW-1185">Reference proteome</keyword>
<dbReference type="SMART" id="SM00857">
    <property type="entry name" value="Resolvase"/>
    <property type="match status" value="1"/>
</dbReference>
<dbReference type="InterPro" id="IPR006119">
    <property type="entry name" value="Resolv_N"/>
</dbReference>
<evidence type="ECO:0000256" key="1">
    <source>
        <dbReference type="ARBA" id="ARBA00009913"/>
    </source>
</evidence>
<comment type="similarity">
    <text evidence="1">Belongs to the site-specific recombinase resolvase family.</text>
</comment>
<comment type="caution">
    <text evidence="10">The sequence shown here is derived from an EMBL/GenBank/DDBJ whole genome shotgun (WGS) entry which is preliminary data.</text>
</comment>
<proteinExistence type="inferred from homology"/>
<reference evidence="10 11" key="1">
    <citation type="submission" date="2020-08" db="EMBL/GenBank/DDBJ databases">
        <title>Genomic Encyclopedia of Type Strains, Phase IV (KMG-IV): sequencing the most valuable type-strain genomes for metagenomic binning, comparative biology and taxonomic classification.</title>
        <authorList>
            <person name="Goeker M."/>
        </authorList>
    </citation>
    <scope>NUCLEOTIDE SEQUENCE [LARGE SCALE GENOMIC DNA]</scope>
    <source>
        <strain evidence="10 11">DSM 29853</strain>
    </source>
</reference>
<evidence type="ECO:0000259" key="9">
    <source>
        <dbReference type="PROSITE" id="PS51736"/>
    </source>
</evidence>